<dbReference type="EMBL" id="CP079818">
    <property type="protein sequence ID" value="QXW91205.1"/>
    <property type="molecule type" value="Genomic_DNA"/>
</dbReference>
<accession>A0ABD7EZG5</accession>
<gene>
    <name evidence="2" type="ORF">LPB400_04065</name>
</gene>
<dbReference type="Proteomes" id="UP000825360">
    <property type="component" value="Chromosome"/>
</dbReference>
<dbReference type="KEGG" id="npf:LPB400_04065"/>
<keyword evidence="1" id="KW-0812">Transmembrane</keyword>
<feature type="transmembrane region" description="Helical" evidence="1">
    <location>
        <begin position="115"/>
        <end position="136"/>
    </location>
</feature>
<dbReference type="RefSeq" id="WP_070461331.1">
    <property type="nucleotide sequence ID" value="NZ_CP079818.1"/>
</dbReference>
<keyword evidence="1" id="KW-1133">Transmembrane helix</keyword>
<evidence type="ECO:0000313" key="2">
    <source>
        <dbReference type="EMBL" id="QXW91205.1"/>
    </source>
</evidence>
<organism evidence="2 3">
    <name type="scientific">Neisseria perflava</name>
    <dbReference type="NCBI Taxonomy" id="33053"/>
    <lineage>
        <taxon>Bacteria</taxon>
        <taxon>Pseudomonadati</taxon>
        <taxon>Pseudomonadota</taxon>
        <taxon>Betaproteobacteria</taxon>
        <taxon>Neisseriales</taxon>
        <taxon>Neisseriaceae</taxon>
        <taxon>Neisseria</taxon>
    </lineage>
</organism>
<name>A0ABD7EZG5_NEIPE</name>
<proteinExistence type="predicted"/>
<feature type="transmembrane region" description="Helical" evidence="1">
    <location>
        <begin position="83"/>
        <end position="103"/>
    </location>
</feature>
<feature type="transmembrane region" description="Helical" evidence="1">
    <location>
        <begin position="12"/>
        <end position="30"/>
    </location>
</feature>
<feature type="transmembrane region" description="Helical" evidence="1">
    <location>
        <begin position="42"/>
        <end position="62"/>
    </location>
</feature>
<dbReference type="AlphaFoldDB" id="A0ABD7EZG5"/>
<keyword evidence="1" id="KW-0472">Membrane</keyword>
<evidence type="ECO:0000313" key="3">
    <source>
        <dbReference type="Proteomes" id="UP000825360"/>
    </source>
</evidence>
<reference evidence="2 3" key="1">
    <citation type="submission" date="2021-07" db="EMBL/GenBank/DDBJ databases">
        <title>Genome sequencing of Neisseria perflava LPB0400.</title>
        <authorList>
            <person name="Kim J."/>
        </authorList>
    </citation>
    <scope>NUCLEOTIDE SEQUENCE [LARGE SCALE GENOMIC DNA]</scope>
    <source>
        <strain evidence="2 3">LPB0400</strain>
    </source>
</reference>
<protein>
    <submittedName>
        <fullName evidence="2">Uncharacterized protein</fullName>
    </submittedName>
</protein>
<sequence length="147" mass="16507">MIKTIADTFAKSFVIAVVICAIQALFGISFVREFMQDNLLNILVTLMAINTATIAVILSKMYEISREHQKKVNEIFGATKSQMLLSIREQIALIGSGLVLSILSKKIDWAWNPTIINASLEILLLTVFIYALFILYDTAKAVLEFYQ</sequence>
<evidence type="ECO:0000256" key="1">
    <source>
        <dbReference type="SAM" id="Phobius"/>
    </source>
</evidence>